<evidence type="ECO:0000313" key="14">
    <source>
        <dbReference type="Proteomes" id="UP001241092"/>
    </source>
</evidence>
<evidence type="ECO:0000313" key="13">
    <source>
        <dbReference type="EMBL" id="BDY31637.1"/>
    </source>
</evidence>
<keyword evidence="11" id="KW-0812">Transmembrane</keyword>
<feature type="binding site" description="axial binding residue" evidence="9">
    <location>
        <position position="338"/>
    </location>
    <ligand>
        <name>heme</name>
        <dbReference type="ChEBI" id="CHEBI:30413"/>
    </ligand>
    <ligandPart>
        <name>Fe</name>
        <dbReference type="ChEBI" id="CHEBI:18248"/>
    </ligandPart>
</feature>
<feature type="transmembrane region" description="Helical" evidence="11">
    <location>
        <begin position="21"/>
        <end position="45"/>
    </location>
</feature>
<evidence type="ECO:0000256" key="4">
    <source>
        <dbReference type="ARBA" id="ARBA00022723"/>
    </source>
</evidence>
<dbReference type="GO" id="GO:0042744">
    <property type="term" value="P:hydrogen peroxide catabolic process"/>
    <property type="evidence" value="ECO:0007669"/>
    <property type="project" value="TreeGrafter"/>
</dbReference>
<sequence>MGSDDDAPAGIRAALSRRGALIGLAAVGGVAVAGVGGLAEAAAWLRPDALTPDRFTDRFEQVAGRHDGFRRNHAKGLAATGTFTSTGAAAAISKAAVFREGTVPVVGRFSLSGGLPGQPDKPDTVRGLGLMFLLPDGEQWRTAMVNIPVFPDRTPQGFYERLLASRPQPDTGKPDPQAMAEFLARHPETSAAMKIIKQNPPSPGFADSTFRGLNAFRATNDQGHTTAIRWAAVPVQAARPVSGTDRNALFDALIDTVARGPVSWKLVITVADPADPTHDATIAWPPDRPTIEAGTVTIEAVHTEAPGNARDINFDPLVLPAGLGPSDDPLPRARSAVYARSFNRRAREPKSPSAVVVPGGAQ</sequence>
<evidence type="ECO:0000256" key="1">
    <source>
        <dbReference type="ARBA" id="ARBA00005329"/>
    </source>
</evidence>
<keyword evidence="11" id="KW-1133">Transmembrane helix</keyword>
<dbReference type="Gene3D" id="2.40.180.10">
    <property type="entry name" value="Catalase core domain"/>
    <property type="match status" value="1"/>
</dbReference>
<dbReference type="InterPro" id="IPR020835">
    <property type="entry name" value="Catalase_sf"/>
</dbReference>
<dbReference type="AlphaFoldDB" id="A0AAI8TZW5"/>
<evidence type="ECO:0000256" key="5">
    <source>
        <dbReference type="ARBA" id="ARBA00023002"/>
    </source>
</evidence>
<keyword evidence="6 7" id="KW-0408">Iron</keyword>
<evidence type="ECO:0000256" key="3">
    <source>
        <dbReference type="ARBA" id="ARBA00022617"/>
    </source>
</evidence>
<dbReference type="Pfam" id="PF00199">
    <property type="entry name" value="Catalase"/>
    <property type="match status" value="1"/>
</dbReference>
<evidence type="ECO:0000259" key="12">
    <source>
        <dbReference type="SMART" id="SM01060"/>
    </source>
</evidence>
<name>A0AAI8TZW5_MYCME</name>
<feature type="region of interest" description="Disordered" evidence="10">
    <location>
        <begin position="343"/>
        <end position="362"/>
    </location>
</feature>
<dbReference type="CDD" id="cd08153">
    <property type="entry name" value="srpA_like"/>
    <property type="match status" value="1"/>
</dbReference>
<comment type="similarity">
    <text evidence="1 7">Belongs to the catalase family.</text>
</comment>
<organism evidence="13 14">
    <name type="scientific">Mycolicibacterium mageritense</name>
    <name type="common">Mycobacterium mageritense</name>
    <dbReference type="NCBI Taxonomy" id="53462"/>
    <lineage>
        <taxon>Bacteria</taxon>
        <taxon>Bacillati</taxon>
        <taxon>Actinomycetota</taxon>
        <taxon>Actinomycetes</taxon>
        <taxon>Mycobacteriales</taxon>
        <taxon>Mycobacteriaceae</taxon>
        <taxon>Mycolicibacterium</taxon>
    </lineage>
</organism>
<evidence type="ECO:0000256" key="8">
    <source>
        <dbReference type="PIRSR" id="PIRSR000296-1"/>
    </source>
</evidence>
<dbReference type="GO" id="GO:0020037">
    <property type="term" value="F:heme binding"/>
    <property type="evidence" value="ECO:0007669"/>
    <property type="project" value="InterPro"/>
</dbReference>
<keyword evidence="11" id="KW-0472">Membrane</keyword>
<protein>
    <recommendedName>
        <fullName evidence="7">Catalase-related peroxidase</fullName>
        <ecNumber evidence="7">1.11.1.-</ecNumber>
    </recommendedName>
</protein>
<dbReference type="InterPro" id="IPR024168">
    <property type="entry name" value="Catalase_SrpA-type_pred"/>
</dbReference>
<dbReference type="Proteomes" id="UP001241092">
    <property type="component" value="Chromosome"/>
</dbReference>
<evidence type="ECO:0000256" key="10">
    <source>
        <dbReference type="SAM" id="MobiDB-lite"/>
    </source>
</evidence>
<dbReference type="SMART" id="SM01060">
    <property type="entry name" value="Catalase"/>
    <property type="match status" value="1"/>
</dbReference>
<comment type="function">
    <text evidence="7">Has an organic peroxide-dependent peroxidase activity.</text>
</comment>
<dbReference type="EMBL" id="AP027452">
    <property type="protein sequence ID" value="BDY31637.1"/>
    <property type="molecule type" value="Genomic_DNA"/>
</dbReference>
<keyword evidence="5 7" id="KW-0560">Oxidoreductase</keyword>
<accession>A0AAI8TZW5</accession>
<evidence type="ECO:0000256" key="6">
    <source>
        <dbReference type="ARBA" id="ARBA00023004"/>
    </source>
</evidence>
<dbReference type="PROSITE" id="PS51402">
    <property type="entry name" value="CATALASE_3"/>
    <property type="match status" value="1"/>
</dbReference>
<dbReference type="PROSITE" id="PS51318">
    <property type="entry name" value="TAT"/>
    <property type="match status" value="1"/>
</dbReference>
<evidence type="ECO:0000256" key="7">
    <source>
        <dbReference type="PIRNR" id="PIRNR000296"/>
    </source>
</evidence>
<dbReference type="GO" id="GO:0004096">
    <property type="term" value="F:catalase activity"/>
    <property type="evidence" value="ECO:0007669"/>
    <property type="project" value="InterPro"/>
</dbReference>
<feature type="domain" description="Catalase core" evidence="12">
    <location>
        <begin position="46"/>
        <end position="362"/>
    </location>
</feature>
<keyword evidence="2 7" id="KW-0575">Peroxidase</keyword>
<evidence type="ECO:0000256" key="9">
    <source>
        <dbReference type="PIRSR" id="PIRSR000296-2"/>
    </source>
</evidence>
<keyword evidence="3 7" id="KW-0349">Heme</keyword>
<dbReference type="PANTHER" id="PTHR11465:SF9">
    <property type="entry name" value="CATALASE"/>
    <property type="match status" value="1"/>
</dbReference>
<dbReference type="Gene3D" id="1.20.1280.120">
    <property type="match status" value="1"/>
</dbReference>
<reference evidence="13" key="1">
    <citation type="submission" date="2023-03" db="EMBL/GenBank/DDBJ databases">
        <title>Draft genome sequence of a Mycolicibacterium mageritense strain H4_3_1 isolated from a hybrid biological-inorganic system reactor.</title>
        <authorList>
            <person name="Feng X."/>
            <person name="Kazama D."/>
            <person name="Sato K."/>
            <person name="Kobayashi H."/>
        </authorList>
    </citation>
    <scope>NUCLEOTIDE SEQUENCE</scope>
    <source>
        <strain evidence="13">H4_3_1</strain>
    </source>
</reference>
<keyword evidence="4 7" id="KW-0479">Metal-binding</keyword>
<evidence type="ECO:0000256" key="11">
    <source>
        <dbReference type="SAM" id="Phobius"/>
    </source>
</evidence>
<dbReference type="EC" id="1.11.1.-" evidence="7"/>
<dbReference type="GO" id="GO:0042542">
    <property type="term" value="P:response to hydrogen peroxide"/>
    <property type="evidence" value="ECO:0007669"/>
    <property type="project" value="TreeGrafter"/>
</dbReference>
<dbReference type="SUPFAM" id="SSF56634">
    <property type="entry name" value="Heme-dependent catalase-like"/>
    <property type="match status" value="1"/>
</dbReference>
<dbReference type="GO" id="GO:0046872">
    <property type="term" value="F:metal ion binding"/>
    <property type="evidence" value="ECO:0007669"/>
    <property type="project" value="UniProtKB-KW"/>
</dbReference>
<dbReference type="GO" id="GO:0005737">
    <property type="term" value="C:cytoplasm"/>
    <property type="evidence" value="ECO:0007669"/>
    <property type="project" value="TreeGrafter"/>
</dbReference>
<dbReference type="RefSeq" id="WP_286216792.1">
    <property type="nucleotide sequence ID" value="NZ_AP027452.1"/>
</dbReference>
<dbReference type="PANTHER" id="PTHR11465">
    <property type="entry name" value="CATALASE"/>
    <property type="match status" value="1"/>
</dbReference>
<feature type="active site" evidence="8">
    <location>
        <position position="73"/>
    </location>
</feature>
<comment type="cofactor">
    <cofactor evidence="7">
        <name>heme</name>
        <dbReference type="ChEBI" id="CHEBI:30413"/>
    </cofactor>
</comment>
<dbReference type="InterPro" id="IPR011614">
    <property type="entry name" value="Catalase_core"/>
</dbReference>
<dbReference type="PIRSF" id="PIRSF000296">
    <property type="entry name" value="SrpA"/>
    <property type="match status" value="1"/>
</dbReference>
<evidence type="ECO:0000256" key="2">
    <source>
        <dbReference type="ARBA" id="ARBA00022559"/>
    </source>
</evidence>
<dbReference type="InterPro" id="IPR018028">
    <property type="entry name" value="Catalase"/>
</dbReference>
<gene>
    <name evidence="13" type="primary">srpA</name>
    <name evidence="13" type="ORF">hbim_05593</name>
</gene>
<proteinExistence type="inferred from homology"/>
<dbReference type="InterPro" id="IPR006311">
    <property type="entry name" value="TAT_signal"/>
</dbReference>